<organism evidence="5 6">
    <name type="scientific">Amborella trichopoda</name>
    <dbReference type="NCBI Taxonomy" id="13333"/>
    <lineage>
        <taxon>Eukaryota</taxon>
        <taxon>Viridiplantae</taxon>
        <taxon>Streptophyta</taxon>
        <taxon>Embryophyta</taxon>
        <taxon>Tracheophyta</taxon>
        <taxon>Spermatophyta</taxon>
        <taxon>Magnoliopsida</taxon>
        <taxon>Amborellales</taxon>
        <taxon>Amborellaceae</taxon>
        <taxon>Amborella</taxon>
    </lineage>
</organism>
<dbReference type="EMBL" id="KI392075">
    <property type="protein sequence ID" value="ERN19121.1"/>
    <property type="molecule type" value="Genomic_DNA"/>
</dbReference>
<dbReference type="FunFam" id="1.10.10.10:FF:000322">
    <property type="entry name" value="Probable disease resistance protein At1g63360"/>
    <property type="match status" value="1"/>
</dbReference>
<protein>
    <recommendedName>
        <fullName evidence="7">NB-ARC domain-containing protein</fullName>
    </recommendedName>
</protein>
<gene>
    <name evidence="5" type="ORF">AMTR_s00061p00145930</name>
</gene>
<dbReference type="Proteomes" id="UP000017836">
    <property type="component" value="Unassembled WGS sequence"/>
</dbReference>
<dbReference type="PANTHER" id="PTHR23155">
    <property type="entry name" value="DISEASE RESISTANCE PROTEIN RP"/>
    <property type="match status" value="1"/>
</dbReference>
<dbReference type="InterPro" id="IPR058922">
    <property type="entry name" value="WHD_DRP"/>
</dbReference>
<dbReference type="InterPro" id="IPR032675">
    <property type="entry name" value="LRR_dom_sf"/>
</dbReference>
<dbReference type="PANTHER" id="PTHR23155:SF1205">
    <property type="entry name" value="DISEASE RESISTANCE PROTEIN RPM1"/>
    <property type="match status" value="1"/>
</dbReference>
<sequence length="434" mass="50356">MSRKPLTPMEWRRVLEDPDWEVNDSGHNVSRVLSFSYNDLPLHLKSCFLYCSLFPEDYLIQRKRLINLWIAEGFVESRPGKVIEDVADKYLEELLDRSMLLVGEVGNDGDVYSCQVHDLLREFSIPMAKEEISGEFYGGKRNFEPSETTRRLFTVAGNVTQILKNRHMSRVCSLLVFPDNNWNLSFREPLIHNFKRLRVLYADGIYKQDVPITLRDAVHLRLHVLEVKWGMREFCSEFSASIHKMHQLISLAIWAAHEQMDRTPALLDPEVLHLPPSLMLLRLKMQLQRIPSSLSSHSRLAKLTLMSTSLIEDPIVSLRSFPNLSYLYLEKAYTGKHIGGCSRGSFPSLRNLVILDLNQWEEWGDIEVGSFPCLSYLRIYGCLKLKMLPQGFQRLVTLRHLKFSYMPEVFMNRLKPHEGADPFKIQHIPLINIT</sequence>
<dbReference type="Pfam" id="PF23559">
    <property type="entry name" value="WHD_DRP"/>
    <property type="match status" value="1"/>
</dbReference>
<dbReference type="SUPFAM" id="SSF52058">
    <property type="entry name" value="L domain-like"/>
    <property type="match status" value="1"/>
</dbReference>
<evidence type="ECO:0000256" key="2">
    <source>
        <dbReference type="ARBA" id="ARBA00022821"/>
    </source>
</evidence>
<dbReference type="AlphaFoldDB" id="U5D0K1"/>
<keyword evidence="2" id="KW-0611">Plant defense</keyword>
<dbReference type="HOGENOM" id="CLU_000837_35_4_1"/>
<evidence type="ECO:0000259" key="4">
    <source>
        <dbReference type="Pfam" id="PF23598"/>
    </source>
</evidence>
<dbReference type="eggNOG" id="KOG4658">
    <property type="taxonomic scope" value="Eukaryota"/>
</dbReference>
<evidence type="ECO:0000259" key="3">
    <source>
        <dbReference type="Pfam" id="PF23559"/>
    </source>
</evidence>
<dbReference type="Gene3D" id="3.80.10.10">
    <property type="entry name" value="Ribonuclease Inhibitor"/>
    <property type="match status" value="1"/>
</dbReference>
<evidence type="ECO:0000313" key="5">
    <source>
        <dbReference type="EMBL" id="ERN19121.1"/>
    </source>
</evidence>
<dbReference type="InterPro" id="IPR055414">
    <property type="entry name" value="LRR_R13L4/SHOC2-like"/>
</dbReference>
<name>U5D0K1_AMBTC</name>
<evidence type="ECO:0000313" key="6">
    <source>
        <dbReference type="Proteomes" id="UP000017836"/>
    </source>
</evidence>
<dbReference type="InterPro" id="IPR036388">
    <property type="entry name" value="WH-like_DNA-bd_sf"/>
</dbReference>
<dbReference type="InterPro" id="IPR044974">
    <property type="entry name" value="Disease_R_plants"/>
</dbReference>
<dbReference type="Gene3D" id="1.10.10.10">
    <property type="entry name" value="Winged helix-like DNA-binding domain superfamily/Winged helix DNA-binding domain"/>
    <property type="match status" value="1"/>
</dbReference>
<keyword evidence="6" id="KW-1185">Reference proteome</keyword>
<dbReference type="Gramene" id="ERN19121">
    <property type="protein sequence ID" value="ERN19121"/>
    <property type="gene ID" value="AMTR_s00061p00145930"/>
</dbReference>
<dbReference type="OMA" id="IPMAKEE"/>
<reference evidence="6" key="1">
    <citation type="journal article" date="2013" name="Science">
        <title>The Amborella genome and the evolution of flowering plants.</title>
        <authorList>
            <consortium name="Amborella Genome Project"/>
        </authorList>
    </citation>
    <scope>NUCLEOTIDE SEQUENCE [LARGE SCALE GENOMIC DNA]</scope>
</reference>
<evidence type="ECO:0000256" key="1">
    <source>
        <dbReference type="ARBA" id="ARBA00022737"/>
    </source>
</evidence>
<feature type="domain" description="Disease resistance R13L4/SHOC-2-like LRR" evidence="4">
    <location>
        <begin position="190"/>
        <end position="355"/>
    </location>
</feature>
<dbReference type="Pfam" id="PF23598">
    <property type="entry name" value="LRR_14"/>
    <property type="match status" value="1"/>
</dbReference>
<dbReference type="GO" id="GO:0006952">
    <property type="term" value="P:defense response"/>
    <property type="evidence" value="ECO:0007669"/>
    <property type="project" value="UniProtKB-KW"/>
</dbReference>
<keyword evidence="1" id="KW-0677">Repeat</keyword>
<evidence type="ECO:0008006" key="7">
    <source>
        <dbReference type="Google" id="ProtNLM"/>
    </source>
</evidence>
<accession>U5D0K1</accession>
<proteinExistence type="predicted"/>
<feature type="domain" description="Disease resistance protein winged helix" evidence="3">
    <location>
        <begin position="53"/>
        <end position="123"/>
    </location>
</feature>